<evidence type="ECO:0000313" key="12">
    <source>
        <dbReference type="EMBL" id="KIJ33526.1"/>
    </source>
</evidence>
<dbReference type="PANTHER" id="PTHR12119:SF2">
    <property type="entry name" value="CYTOCHROME B-C1 COMPLEX SUBUNIT 8"/>
    <property type="match status" value="1"/>
</dbReference>
<dbReference type="GO" id="GO:0005743">
    <property type="term" value="C:mitochondrial inner membrane"/>
    <property type="evidence" value="ECO:0007669"/>
    <property type="project" value="UniProtKB-SubCell"/>
</dbReference>
<evidence type="ECO:0000256" key="3">
    <source>
        <dbReference type="ARBA" id="ARBA00022448"/>
    </source>
</evidence>
<dbReference type="SUPFAM" id="SSF81508">
    <property type="entry name" value="Ubiquinone-binding protein QP-C of cytochrome bc1 complex (Ubiquinol-cytochrome c reductase)"/>
    <property type="match status" value="1"/>
</dbReference>
<proteinExistence type="inferred from homology"/>
<evidence type="ECO:0000256" key="1">
    <source>
        <dbReference type="ARBA" id="ARBA00004434"/>
    </source>
</evidence>
<dbReference type="Pfam" id="PF02939">
    <property type="entry name" value="UcrQ"/>
    <property type="match status" value="1"/>
</dbReference>
<keyword evidence="3 11" id="KW-0813">Transport</keyword>
<evidence type="ECO:0000256" key="11">
    <source>
        <dbReference type="RuleBase" id="RU368118"/>
    </source>
</evidence>
<dbReference type="EMBL" id="KN837211">
    <property type="protein sequence ID" value="KIJ33526.1"/>
    <property type="molecule type" value="Genomic_DNA"/>
</dbReference>
<evidence type="ECO:0000256" key="5">
    <source>
        <dbReference type="ARBA" id="ARBA00022692"/>
    </source>
</evidence>
<dbReference type="FunFam" id="1.20.5.210:FF:000001">
    <property type="entry name" value="Cytochrome b-c1 complex subunit 8"/>
    <property type="match status" value="1"/>
</dbReference>
<dbReference type="HOGENOM" id="CLU_156007_0_0_1"/>
<keyword evidence="8" id="KW-1133">Transmembrane helix</keyword>
<dbReference type="InterPro" id="IPR036642">
    <property type="entry name" value="Cyt_bc1_su8_sf"/>
</dbReference>
<evidence type="ECO:0000313" key="13">
    <source>
        <dbReference type="Proteomes" id="UP000054279"/>
    </source>
</evidence>
<dbReference type="PANTHER" id="PTHR12119">
    <property type="entry name" value="UBIQUINOL-CYTOCHROME C REDUCTASE COMPLEX UBIQUINONE-BINDING PROTEIN QP-C"/>
    <property type="match status" value="1"/>
</dbReference>
<name>A0A0C9V8A2_SPHS4</name>
<evidence type="ECO:0000256" key="4">
    <source>
        <dbReference type="ARBA" id="ARBA00022660"/>
    </source>
</evidence>
<dbReference type="GO" id="GO:0006122">
    <property type="term" value="P:mitochondrial electron transport, ubiquinol to cytochrome c"/>
    <property type="evidence" value="ECO:0007669"/>
    <property type="project" value="UniProtKB-UniRule"/>
</dbReference>
<dbReference type="GO" id="GO:0045275">
    <property type="term" value="C:respiratory chain complex III"/>
    <property type="evidence" value="ECO:0007669"/>
    <property type="project" value="UniProtKB-UniRule"/>
</dbReference>
<evidence type="ECO:0000256" key="9">
    <source>
        <dbReference type="ARBA" id="ARBA00023128"/>
    </source>
</evidence>
<dbReference type="AlphaFoldDB" id="A0A0C9V8A2"/>
<comment type="subunit">
    <text evidence="11">Component of the ubiquinol-cytochrome c oxidoreductase (cytochrome b-c1 complex, complex III, CIII), a multisubunit enzyme composed of 3 respiratory subunits cytochrome b, cytochrome c1 and Rieske protein, 2 core protein subunits, and additional low-molecular weight protein subunits. The complex exists as an obligatory dimer and forms supercomplexes (SCs) in the inner mitochondrial membrane with cytochrome c oxidase (complex IV, CIV).</text>
</comment>
<evidence type="ECO:0000256" key="6">
    <source>
        <dbReference type="ARBA" id="ARBA00022792"/>
    </source>
</evidence>
<evidence type="ECO:0000256" key="2">
    <source>
        <dbReference type="ARBA" id="ARBA00007668"/>
    </source>
</evidence>
<sequence>MRPSAIARGDMPGPKHYIGWWGDMGGPPQKGIYSYSQSPFRQSPFRGVLKGYIFNGYKRIASNAPYFVVPVIIGYAVIQWGNKESSYIHSKKAHLDALARGEAPQH</sequence>
<evidence type="ECO:0000256" key="10">
    <source>
        <dbReference type="ARBA" id="ARBA00023136"/>
    </source>
</evidence>
<organism evidence="12 13">
    <name type="scientific">Sphaerobolus stellatus (strain SS14)</name>
    <dbReference type="NCBI Taxonomy" id="990650"/>
    <lineage>
        <taxon>Eukaryota</taxon>
        <taxon>Fungi</taxon>
        <taxon>Dikarya</taxon>
        <taxon>Basidiomycota</taxon>
        <taxon>Agaricomycotina</taxon>
        <taxon>Agaricomycetes</taxon>
        <taxon>Phallomycetidae</taxon>
        <taxon>Geastrales</taxon>
        <taxon>Sphaerobolaceae</taxon>
        <taxon>Sphaerobolus</taxon>
    </lineage>
</organism>
<keyword evidence="4 11" id="KW-0679">Respiratory chain</keyword>
<keyword evidence="6 11" id="KW-0999">Mitochondrion inner membrane</keyword>
<dbReference type="InterPro" id="IPR004205">
    <property type="entry name" value="Cyt_bc1_su8"/>
</dbReference>
<protein>
    <recommendedName>
        <fullName evidence="11">Cytochrome b-c1 complex subunit 8</fullName>
    </recommendedName>
    <alternativeName>
        <fullName evidence="11">Complex III subunit 8</fullName>
    </alternativeName>
</protein>
<comment type="function">
    <text evidence="11">Component of the ubiquinol-cytochrome c oxidoreductase, a multisubunit transmembrane complex that is part of the mitochondrial electron transport chain which drives oxidative phosphorylation. The complex plays an important role in the uptake of multiple carbon sources present in different host niches.</text>
</comment>
<dbReference type="Gene3D" id="1.20.5.210">
    <property type="entry name" value="Cytochrome b-c1 complex subunit 8"/>
    <property type="match status" value="1"/>
</dbReference>
<comment type="similarity">
    <text evidence="2 11">Belongs to the UQCRQ/QCR8 family.</text>
</comment>
<keyword evidence="13" id="KW-1185">Reference proteome</keyword>
<evidence type="ECO:0000256" key="8">
    <source>
        <dbReference type="ARBA" id="ARBA00022989"/>
    </source>
</evidence>
<comment type="subcellular location">
    <subcellularLocation>
        <location evidence="1 11">Mitochondrion inner membrane</location>
        <topology evidence="1 11">Single-pass membrane protein</topology>
    </subcellularLocation>
</comment>
<keyword evidence="5" id="KW-0812">Transmembrane</keyword>
<dbReference type="Proteomes" id="UP000054279">
    <property type="component" value="Unassembled WGS sequence"/>
</dbReference>
<keyword evidence="7 11" id="KW-0249">Electron transport</keyword>
<keyword evidence="10" id="KW-0472">Membrane</keyword>
<accession>A0A0C9V8A2</accession>
<reference evidence="12 13" key="1">
    <citation type="submission" date="2014-06" db="EMBL/GenBank/DDBJ databases">
        <title>Evolutionary Origins and Diversification of the Mycorrhizal Mutualists.</title>
        <authorList>
            <consortium name="DOE Joint Genome Institute"/>
            <consortium name="Mycorrhizal Genomics Consortium"/>
            <person name="Kohler A."/>
            <person name="Kuo A."/>
            <person name="Nagy L.G."/>
            <person name="Floudas D."/>
            <person name="Copeland A."/>
            <person name="Barry K.W."/>
            <person name="Cichocki N."/>
            <person name="Veneault-Fourrey C."/>
            <person name="LaButti K."/>
            <person name="Lindquist E.A."/>
            <person name="Lipzen A."/>
            <person name="Lundell T."/>
            <person name="Morin E."/>
            <person name="Murat C."/>
            <person name="Riley R."/>
            <person name="Ohm R."/>
            <person name="Sun H."/>
            <person name="Tunlid A."/>
            <person name="Henrissat B."/>
            <person name="Grigoriev I.V."/>
            <person name="Hibbett D.S."/>
            <person name="Martin F."/>
        </authorList>
    </citation>
    <scope>NUCLEOTIDE SEQUENCE [LARGE SCALE GENOMIC DNA]</scope>
    <source>
        <strain evidence="12 13">SS14</strain>
    </source>
</reference>
<keyword evidence="9 11" id="KW-0496">Mitochondrion</keyword>
<dbReference type="OrthoDB" id="6683853at2759"/>
<evidence type="ECO:0000256" key="7">
    <source>
        <dbReference type="ARBA" id="ARBA00022982"/>
    </source>
</evidence>
<gene>
    <name evidence="12" type="ORF">M422DRAFT_213398</name>
</gene>